<comment type="caution">
    <text evidence="1">The sequence shown here is derived from an EMBL/GenBank/DDBJ whole genome shotgun (WGS) entry which is preliminary data.</text>
</comment>
<reference evidence="1" key="1">
    <citation type="journal article" date="2014" name="Front. Microbiol.">
        <title>High frequency of phylogenetically diverse reductive dehalogenase-homologous genes in deep subseafloor sedimentary metagenomes.</title>
        <authorList>
            <person name="Kawai M."/>
            <person name="Futagami T."/>
            <person name="Toyoda A."/>
            <person name="Takaki Y."/>
            <person name="Nishi S."/>
            <person name="Hori S."/>
            <person name="Arai W."/>
            <person name="Tsubouchi T."/>
            <person name="Morono Y."/>
            <person name="Uchiyama I."/>
            <person name="Ito T."/>
            <person name="Fujiyama A."/>
            <person name="Inagaki F."/>
            <person name="Takami H."/>
        </authorList>
    </citation>
    <scope>NUCLEOTIDE SEQUENCE</scope>
    <source>
        <strain evidence="1">Expedition CK06-06</strain>
    </source>
</reference>
<name>X1C020_9ZZZZ</name>
<dbReference type="EMBL" id="BART01012001">
    <property type="protein sequence ID" value="GAG89813.1"/>
    <property type="molecule type" value="Genomic_DNA"/>
</dbReference>
<sequence length="141" mass="16631">ETEVEPASDKQKDFIYGVGDKKGIVDSHLITKAEVKRIGKAKDLSKEKASKILAWWWGDKDKNIVGEREKREKNPKVGESDLERREALMKEVLALMKKNYIHKPLQKKMYKKYQKDDIKDLAFEELEELKETLEHYVPDWK</sequence>
<proteinExistence type="predicted"/>
<dbReference type="AlphaFoldDB" id="X1C020"/>
<accession>X1C020</accession>
<organism evidence="1">
    <name type="scientific">marine sediment metagenome</name>
    <dbReference type="NCBI Taxonomy" id="412755"/>
    <lineage>
        <taxon>unclassified sequences</taxon>
        <taxon>metagenomes</taxon>
        <taxon>ecological metagenomes</taxon>
    </lineage>
</organism>
<feature type="non-terminal residue" evidence="1">
    <location>
        <position position="1"/>
    </location>
</feature>
<gene>
    <name evidence="1" type="ORF">S01H4_25268</name>
</gene>
<protein>
    <submittedName>
        <fullName evidence="1">Uncharacterized protein</fullName>
    </submittedName>
</protein>
<evidence type="ECO:0000313" key="1">
    <source>
        <dbReference type="EMBL" id="GAG89813.1"/>
    </source>
</evidence>